<name>A0A0M6WDA2_9FIRM</name>
<dbReference type="Proteomes" id="UP000049828">
    <property type="component" value="Unassembled WGS sequence"/>
</dbReference>
<dbReference type="EMBL" id="CVRS01000016">
    <property type="protein sequence ID" value="CRL33329.1"/>
    <property type="molecule type" value="Genomic_DNA"/>
</dbReference>
<evidence type="ECO:0000313" key="5">
    <source>
        <dbReference type="EMBL" id="CUM78686.1"/>
    </source>
</evidence>
<keyword evidence="5" id="KW-0858">Xylan degradation</keyword>
<dbReference type="Proteomes" id="UP000095395">
    <property type="component" value="Unassembled WGS sequence"/>
</dbReference>
<accession>A0A0M6WDA2</accession>
<dbReference type="GeneID" id="75163951"/>
<dbReference type="PANTHER" id="PTHR10587">
    <property type="entry name" value="GLYCOSYL TRANSFERASE-RELATED"/>
    <property type="match status" value="1"/>
</dbReference>
<keyword evidence="2" id="KW-0812">Transmembrane</keyword>
<dbReference type="EMBL" id="CYXX01000002">
    <property type="protein sequence ID" value="CUM78686.1"/>
    <property type="molecule type" value="Genomic_DNA"/>
</dbReference>
<dbReference type="AlphaFoldDB" id="A0A0M6WDA2"/>
<protein>
    <submittedName>
        <fullName evidence="5">Bifunctional xylanase/deacetylase</fullName>
    </submittedName>
    <submittedName>
        <fullName evidence="4 7">Polysaccharide deacetylase</fullName>
    </submittedName>
</protein>
<dbReference type="InterPro" id="IPR011330">
    <property type="entry name" value="Glyco_hydro/deAcase_b/a-brl"/>
</dbReference>
<evidence type="ECO:0000313" key="10">
    <source>
        <dbReference type="Proteomes" id="UP000049828"/>
    </source>
</evidence>
<keyword evidence="5" id="KW-0624">Polysaccharide degradation</keyword>
<evidence type="ECO:0000313" key="4">
    <source>
        <dbReference type="EMBL" id="CRL33329.1"/>
    </source>
</evidence>
<dbReference type="Proteomes" id="UP000095453">
    <property type="component" value="Unassembled WGS sequence"/>
</dbReference>
<evidence type="ECO:0000256" key="1">
    <source>
        <dbReference type="SAM" id="MobiDB-lite"/>
    </source>
</evidence>
<reference evidence="4" key="2">
    <citation type="submission" date="2015-05" db="EMBL/GenBank/DDBJ databases">
        <authorList>
            <person name="Wang D.B."/>
            <person name="Wang M."/>
        </authorList>
    </citation>
    <scope>NUCLEOTIDE SEQUENCE [LARGE SCALE GENOMIC DNA]</scope>
    <source>
        <strain evidence="4">L1-83</strain>
    </source>
</reference>
<keyword evidence="5" id="KW-0378">Hydrolase</keyword>
<proteinExistence type="predicted"/>
<dbReference type="EMBL" id="QSFX01000001">
    <property type="protein sequence ID" value="RHA91778.1"/>
    <property type="molecule type" value="Genomic_DNA"/>
</dbReference>
<evidence type="ECO:0000313" key="8">
    <source>
        <dbReference type="EMBL" id="RHA91778.1"/>
    </source>
</evidence>
<dbReference type="RefSeq" id="WP_007883832.1">
    <property type="nucleotide sequence ID" value="NZ_CABJFX010000001.1"/>
</dbReference>
<dbReference type="GO" id="GO:0016810">
    <property type="term" value="F:hydrolase activity, acting on carbon-nitrogen (but not peptide) bonds"/>
    <property type="evidence" value="ECO:0007669"/>
    <property type="project" value="InterPro"/>
</dbReference>
<dbReference type="Proteomes" id="UP000283738">
    <property type="component" value="Unassembled WGS sequence"/>
</dbReference>
<dbReference type="EMBL" id="CYYR01000002">
    <property type="protein sequence ID" value="CUN48931.1"/>
    <property type="molecule type" value="Genomic_DNA"/>
</dbReference>
<evidence type="ECO:0000313" key="12">
    <source>
        <dbReference type="Proteomes" id="UP000095453"/>
    </source>
</evidence>
<keyword evidence="5" id="KW-0326">Glycosidase</keyword>
<keyword evidence="10" id="KW-1185">Reference proteome</keyword>
<dbReference type="PANTHER" id="PTHR10587:SF125">
    <property type="entry name" value="POLYSACCHARIDE DEACETYLASE YHEN-RELATED"/>
    <property type="match status" value="1"/>
</dbReference>
<reference evidence="13 14" key="3">
    <citation type="submission" date="2018-08" db="EMBL/GenBank/DDBJ databases">
        <title>A genome reference for cultivated species of the human gut microbiota.</title>
        <authorList>
            <person name="Zou Y."/>
            <person name="Xue W."/>
            <person name="Luo G."/>
        </authorList>
    </citation>
    <scope>NUCLEOTIDE SEQUENCE [LARGE SCALE GENOMIC DNA]</scope>
    <source>
        <strain evidence="7 14">AF28-15</strain>
        <strain evidence="9 15">AM27-11</strain>
        <strain evidence="8 13">AM42-1AC</strain>
    </source>
</reference>
<keyword evidence="5" id="KW-0119">Carbohydrate metabolism</keyword>
<feature type="transmembrane region" description="Helical" evidence="2">
    <location>
        <begin position="25"/>
        <end position="49"/>
    </location>
</feature>
<feature type="region of interest" description="Disordered" evidence="1">
    <location>
        <begin position="70"/>
        <end position="107"/>
    </location>
</feature>
<evidence type="ECO:0000259" key="3">
    <source>
        <dbReference type="PROSITE" id="PS51677"/>
    </source>
</evidence>
<evidence type="ECO:0000313" key="6">
    <source>
        <dbReference type="EMBL" id="CUN48931.1"/>
    </source>
</evidence>
<dbReference type="Pfam" id="PF01522">
    <property type="entry name" value="Polysacc_deac_1"/>
    <property type="match status" value="1"/>
</dbReference>
<reference evidence="10" key="1">
    <citation type="submission" date="2015-05" db="EMBL/GenBank/DDBJ databases">
        <authorList>
            <consortium name="Pathogen Informatics"/>
        </authorList>
    </citation>
    <scope>NUCLEOTIDE SEQUENCE [LARGE SCALE GENOMIC DNA]</scope>
    <source>
        <strain evidence="6 11">2789STDY5608835</strain>
        <strain evidence="5 12">2789STDY5608887</strain>
        <strain evidence="10">L1-83</strain>
    </source>
</reference>
<dbReference type="EMBL" id="QRTF01000004">
    <property type="protein sequence ID" value="RGQ53661.1"/>
    <property type="molecule type" value="Genomic_DNA"/>
</dbReference>
<dbReference type="OrthoDB" id="9806342at2"/>
<dbReference type="CDD" id="cd10944">
    <property type="entry name" value="CE4_SmPgdA_like"/>
    <property type="match status" value="1"/>
</dbReference>
<feature type="compositionally biased region" description="Polar residues" evidence="1">
    <location>
        <begin position="87"/>
        <end position="98"/>
    </location>
</feature>
<evidence type="ECO:0000313" key="7">
    <source>
        <dbReference type="EMBL" id="RGQ53661.1"/>
    </source>
</evidence>
<keyword evidence="2" id="KW-0472">Membrane</keyword>
<dbReference type="Gene3D" id="3.20.20.370">
    <property type="entry name" value="Glycoside hydrolase/deacetylase"/>
    <property type="match status" value="1"/>
</dbReference>
<gene>
    <name evidence="9" type="ORF">DW707_04285</name>
    <name evidence="8" type="ORF">DW914_00895</name>
    <name evidence="7" type="ORF">DWY96_02915</name>
    <name evidence="6" type="ORF">ERS852392_00544</name>
    <name evidence="5" type="ORF">ERS852444_00490</name>
    <name evidence="4" type="ORF">RIL183_01821</name>
</gene>
<evidence type="ECO:0000313" key="13">
    <source>
        <dbReference type="Proteomes" id="UP000283492"/>
    </source>
</evidence>
<keyword evidence="2" id="KW-1133">Transmembrane helix</keyword>
<dbReference type="InterPro" id="IPR050248">
    <property type="entry name" value="Polysacc_deacetylase_ArnD"/>
</dbReference>
<sequence length="327" mass="36588">MQDKDTEAINNQRKRRKRIGRIRNGIIMTIAGWIILSMILIIVLFVQVIKIQHKLDNIVTVSSKEQVQQENAQKPESAGESVYTDVTEATETPKTYESVTPPATGISEEENLAGDGDIHKVYLTFEDGPSDHTGEILDILAQYDVKATFFVVGKEDEESQALYQRIADEGHTLGMHSYSNKYSQIYQSDEAFEEDFERLRDELYQVTGVNSIYYRFPGGSSNQISNVPMSDFIHYLNEQGVIYYDWNVSAGDAASNAYSSEEIVANVMDDVVKYKTSVVLLHDASDKSATVEALAPLIEALNEMGAEILPIDEDTSVIQYVKADSID</sequence>
<dbReference type="SUPFAM" id="SSF88713">
    <property type="entry name" value="Glycoside hydrolase/deacetylase"/>
    <property type="match status" value="1"/>
</dbReference>
<evidence type="ECO:0000313" key="9">
    <source>
        <dbReference type="EMBL" id="RHE99371.1"/>
    </source>
</evidence>
<evidence type="ECO:0000313" key="11">
    <source>
        <dbReference type="Proteomes" id="UP000095395"/>
    </source>
</evidence>
<evidence type="ECO:0000313" key="15">
    <source>
        <dbReference type="Proteomes" id="UP000286271"/>
    </source>
</evidence>
<organism evidence="4 10">
    <name type="scientific">Roseburia inulinivorans</name>
    <dbReference type="NCBI Taxonomy" id="360807"/>
    <lineage>
        <taxon>Bacteria</taxon>
        <taxon>Bacillati</taxon>
        <taxon>Bacillota</taxon>
        <taxon>Clostridia</taxon>
        <taxon>Lachnospirales</taxon>
        <taxon>Lachnospiraceae</taxon>
        <taxon>Roseburia</taxon>
    </lineage>
</organism>
<evidence type="ECO:0000313" key="14">
    <source>
        <dbReference type="Proteomes" id="UP000283738"/>
    </source>
</evidence>
<dbReference type="GO" id="GO:0045493">
    <property type="term" value="P:xylan catabolic process"/>
    <property type="evidence" value="ECO:0007669"/>
    <property type="project" value="UniProtKB-KW"/>
</dbReference>
<dbReference type="InterPro" id="IPR002509">
    <property type="entry name" value="NODB_dom"/>
</dbReference>
<dbReference type="GO" id="GO:0016798">
    <property type="term" value="F:hydrolase activity, acting on glycosyl bonds"/>
    <property type="evidence" value="ECO:0007669"/>
    <property type="project" value="UniProtKB-KW"/>
</dbReference>
<evidence type="ECO:0000256" key="2">
    <source>
        <dbReference type="SAM" id="Phobius"/>
    </source>
</evidence>
<dbReference type="Proteomes" id="UP000286271">
    <property type="component" value="Unassembled WGS sequence"/>
</dbReference>
<dbReference type="STRING" id="360807.ERS852392_00544"/>
<dbReference type="PROSITE" id="PS51677">
    <property type="entry name" value="NODB"/>
    <property type="match status" value="1"/>
</dbReference>
<feature type="domain" description="NodB homology" evidence="3">
    <location>
        <begin position="119"/>
        <end position="309"/>
    </location>
</feature>
<dbReference type="Proteomes" id="UP000283492">
    <property type="component" value="Unassembled WGS sequence"/>
</dbReference>
<dbReference type="EMBL" id="QSKW01000004">
    <property type="protein sequence ID" value="RHE99371.1"/>
    <property type="molecule type" value="Genomic_DNA"/>
</dbReference>